<dbReference type="InterPro" id="IPR030890">
    <property type="entry name" value="LP_HExxH_w_TonB"/>
</dbReference>
<dbReference type="Pfam" id="PF15890">
    <property type="entry name" value="Peptidase_Mx1"/>
    <property type="match status" value="1"/>
</dbReference>
<proteinExistence type="predicted"/>
<dbReference type="AlphaFoldDB" id="A0AAP2DAG2"/>
<dbReference type="Proteomes" id="UP001319180">
    <property type="component" value="Unassembled WGS sequence"/>
</dbReference>
<evidence type="ECO:0000313" key="1">
    <source>
        <dbReference type="EMBL" id="MBT1688411.1"/>
    </source>
</evidence>
<accession>A0AAP2DAG2</accession>
<sequence>MKHIITKITPLLLTGTLLMTVGCYQRDEIDIEQRDTTPSTDELDIYIQQNFVKPYGVAVRYAYVDRYVDPSKRVTPPDRDNVIPMLKFLQSYWVDPFTQVPNGTTFFKKYVPSEVVFIGSTIYNADGTEILGTADAGARITLSRVNYIDTLDQQWMFLQLGTIYHEFAHVMHQNFKLPPNFQSISPQGYTSSGSWFVLTDEEALQRGFVSPYATSSFNEDFAETVAFILYYPNFYERYYNDEENCATLDCLARNEGRELIRQKYNAILAHYKQYTGVDLLEIRAIVQEKLSE</sequence>
<evidence type="ECO:0008006" key="3">
    <source>
        <dbReference type="Google" id="ProtNLM"/>
    </source>
</evidence>
<dbReference type="RefSeq" id="WP_254091639.1">
    <property type="nucleotide sequence ID" value="NZ_JAHESC010000026.1"/>
</dbReference>
<organism evidence="1 2">
    <name type="scientific">Dawidia soli</name>
    <dbReference type="NCBI Taxonomy" id="2782352"/>
    <lineage>
        <taxon>Bacteria</taxon>
        <taxon>Pseudomonadati</taxon>
        <taxon>Bacteroidota</taxon>
        <taxon>Cytophagia</taxon>
        <taxon>Cytophagales</taxon>
        <taxon>Chryseotaleaceae</taxon>
        <taxon>Dawidia</taxon>
    </lineage>
</organism>
<dbReference type="NCBIfam" id="TIGR04549">
    <property type="entry name" value="LP_HExxH_w_tonB"/>
    <property type="match status" value="1"/>
</dbReference>
<keyword evidence="2" id="KW-1185">Reference proteome</keyword>
<dbReference type="Gene3D" id="3.40.390.70">
    <property type="match status" value="1"/>
</dbReference>
<reference evidence="1 2" key="1">
    <citation type="submission" date="2021-05" db="EMBL/GenBank/DDBJ databases">
        <title>A Polyphasic approach of four new species of the genus Ohtaekwangia: Ohtaekwangia histidinii sp. nov., Ohtaekwangia cretensis sp. nov., Ohtaekwangia indiensis sp. nov., Ohtaekwangia reichenbachii sp. nov. from diverse environment.</title>
        <authorList>
            <person name="Octaviana S."/>
        </authorList>
    </citation>
    <scope>NUCLEOTIDE SEQUENCE [LARGE SCALE GENOMIC DNA]</scope>
    <source>
        <strain evidence="1 2">PWU37</strain>
    </source>
</reference>
<comment type="caution">
    <text evidence="1">The sequence shown here is derived from an EMBL/GenBank/DDBJ whole genome shotgun (WGS) entry which is preliminary data.</text>
</comment>
<dbReference type="SUPFAM" id="SSF55486">
    <property type="entry name" value="Metalloproteases ('zincins'), catalytic domain"/>
    <property type="match status" value="1"/>
</dbReference>
<evidence type="ECO:0000313" key="2">
    <source>
        <dbReference type="Proteomes" id="UP001319180"/>
    </source>
</evidence>
<protein>
    <recommendedName>
        <fullName evidence="3">Substrate import-associated zinc metallohydrolase lipoprotein</fullName>
    </recommendedName>
</protein>
<dbReference type="PROSITE" id="PS51257">
    <property type="entry name" value="PROKAR_LIPOPROTEIN"/>
    <property type="match status" value="1"/>
</dbReference>
<dbReference type="EMBL" id="JAHESC010000026">
    <property type="protein sequence ID" value="MBT1688411.1"/>
    <property type="molecule type" value="Genomic_DNA"/>
</dbReference>
<name>A0AAP2DAG2_9BACT</name>
<gene>
    <name evidence="1" type="ORF">KK078_17705</name>
</gene>